<evidence type="ECO:0000259" key="6">
    <source>
        <dbReference type="Pfam" id="PF01494"/>
    </source>
</evidence>
<keyword evidence="4" id="KW-0560">Oxidoreductase</keyword>
<sequence length="443" mass="49492">MNVGIVGAGIAGLGAAVALRRAGHNVEVFEKSSFKAEIGAAILLTPNANRILRRWGFDFDKARPVDFKQFRFVHAQNLSMLAREDFEGVEEQFGDRMCAYHRVDLHSGLRELAEKEGAKIRLGAEAVDVQPGDGVVTFQSGEKVQKDFWILADGCHCPFLPKIADEDIPTKKIGKSVYRWLAPFDKVLEHPDAAKLWADQAPGFCTFFQPTTGIFMVTYPCRAGTLLNCAVFHNTRPDETQKDVWNASTTHEKVLDALDGYHDAVKHIPMAVEQVKVYTVTQRPPSTRLYRGRMLCIGDTVHHMLPSHAQGGCSALEDATALEILFVADTIASDSSSLASRLDLYQQLRLPRSATTQILSSTNPQLTMDKVAEKTEEIRRFYGGHLVDWPKGSGPWSREIREFWYGYDVVGEAEEAMKYRESGRLPEGWRWFGGGREGEVVMV</sequence>
<dbReference type="InterPro" id="IPR002938">
    <property type="entry name" value="FAD-bd"/>
</dbReference>
<dbReference type="PANTHER" id="PTHR13789">
    <property type="entry name" value="MONOOXYGENASE"/>
    <property type="match status" value="1"/>
</dbReference>
<dbReference type="Pfam" id="PF01494">
    <property type="entry name" value="FAD_binding_3"/>
    <property type="match status" value="1"/>
</dbReference>
<evidence type="ECO:0000256" key="5">
    <source>
        <dbReference type="ARBA" id="ARBA00023033"/>
    </source>
</evidence>
<dbReference type="PANTHER" id="PTHR13789:SF215">
    <property type="entry name" value="FAD-BINDING DOMAIN-CONTAINING PROTEIN-RELATED"/>
    <property type="match status" value="1"/>
</dbReference>
<dbReference type="SUPFAM" id="SSF54373">
    <property type="entry name" value="FAD-linked reductases, C-terminal domain"/>
    <property type="match status" value="1"/>
</dbReference>
<evidence type="ECO:0000256" key="4">
    <source>
        <dbReference type="ARBA" id="ARBA00023002"/>
    </source>
</evidence>
<protein>
    <submittedName>
        <fullName evidence="7">FAD/NAD(P)-binding domain-containing protein</fullName>
    </submittedName>
</protein>
<keyword evidence="5" id="KW-0503">Monooxygenase</keyword>
<dbReference type="OrthoDB" id="9993796at2759"/>
<gene>
    <name evidence="7" type="ORF">BU23DRAFT_72095</name>
</gene>
<dbReference type="InterPro" id="IPR036188">
    <property type="entry name" value="FAD/NAD-bd_sf"/>
</dbReference>
<dbReference type="PRINTS" id="PR00420">
    <property type="entry name" value="RNGMNOXGNASE"/>
</dbReference>
<dbReference type="InterPro" id="IPR050493">
    <property type="entry name" value="FAD-dep_Monooxygenase_BioMet"/>
</dbReference>
<keyword evidence="3" id="KW-0274">FAD</keyword>
<keyword evidence="2" id="KW-0285">Flavoprotein</keyword>
<dbReference type="EMBL" id="ML976801">
    <property type="protein sequence ID" value="KAF1964196.1"/>
    <property type="molecule type" value="Genomic_DNA"/>
</dbReference>
<name>A0A6A5UMP7_9PLEO</name>
<evidence type="ECO:0000256" key="1">
    <source>
        <dbReference type="ARBA" id="ARBA00007992"/>
    </source>
</evidence>
<dbReference type="AlphaFoldDB" id="A0A6A5UMP7"/>
<dbReference type="GO" id="GO:0004497">
    <property type="term" value="F:monooxygenase activity"/>
    <property type="evidence" value="ECO:0007669"/>
    <property type="project" value="UniProtKB-KW"/>
</dbReference>
<evidence type="ECO:0000313" key="7">
    <source>
        <dbReference type="EMBL" id="KAF1964196.1"/>
    </source>
</evidence>
<dbReference type="Proteomes" id="UP000800036">
    <property type="component" value="Unassembled WGS sequence"/>
</dbReference>
<comment type="similarity">
    <text evidence="1">Belongs to the paxM FAD-dependent monooxygenase family.</text>
</comment>
<dbReference type="Gene3D" id="3.50.50.60">
    <property type="entry name" value="FAD/NAD(P)-binding domain"/>
    <property type="match status" value="1"/>
</dbReference>
<dbReference type="SUPFAM" id="SSF51905">
    <property type="entry name" value="FAD/NAD(P)-binding domain"/>
    <property type="match status" value="1"/>
</dbReference>
<evidence type="ECO:0000256" key="3">
    <source>
        <dbReference type="ARBA" id="ARBA00022827"/>
    </source>
</evidence>
<organism evidence="7 8">
    <name type="scientific">Bimuria novae-zelandiae CBS 107.79</name>
    <dbReference type="NCBI Taxonomy" id="1447943"/>
    <lineage>
        <taxon>Eukaryota</taxon>
        <taxon>Fungi</taxon>
        <taxon>Dikarya</taxon>
        <taxon>Ascomycota</taxon>
        <taxon>Pezizomycotina</taxon>
        <taxon>Dothideomycetes</taxon>
        <taxon>Pleosporomycetidae</taxon>
        <taxon>Pleosporales</taxon>
        <taxon>Massarineae</taxon>
        <taxon>Didymosphaeriaceae</taxon>
        <taxon>Bimuria</taxon>
    </lineage>
</organism>
<proteinExistence type="inferred from homology"/>
<dbReference type="GO" id="GO:0071949">
    <property type="term" value="F:FAD binding"/>
    <property type="evidence" value="ECO:0007669"/>
    <property type="project" value="InterPro"/>
</dbReference>
<evidence type="ECO:0000313" key="8">
    <source>
        <dbReference type="Proteomes" id="UP000800036"/>
    </source>
</evidence>
<keyword evidence="8" id="KW-1185">Reference proteome</keyword>
<accession>A0A6A5UMP7</accession>
<reference evidence="7" key="1">
    <citation type="journal article" date="2020" name="Stud. Mycol.">
        <title>101 Dothideomycetes genomes: a test case for predicting lifestyles and emergence of pathogens.</title>
        <authorList>
            <person name="Haridas S."/>
            <person name="Albert R."/>
            <person name="Binder M."/>
            <person name="Bloem J."/>
            <person name="Labutti K."/>
            <person name="Salamov A."/>
            <person name="Andreopoulos B."/>
            <person name="Baker S."/>
            <person name="Barry K."/>
            <person name="Bills G."/>
            <person name="Bluhm B."/>
            <person name="Cannon C."/>
            <person name="Castanera R."/>
            <person name="Culley D."/>
            <person name="Daum C."/>
            <person name="Ezra D."/>
            <person name="Gonzalez J."/>
            <person name="Henrissat B."/>
            <person name="Kuo A."/>
            <person name="Liang C."/>
            <person name="Lipzen A."/>
            <person name="Lutzoni F."/>
            <person name="Magnuson J."/>
            <person name="Mondo S."/>
            <person name="Nolan M."/>
            <person name="Ohm R."/>
            <person name="Pangilinan J."/>
            <person name="Park H.-J."/>
            <person name="Ramirez L."/>
            <person name="Alfaro M."/>
            <person name="Sun H."/>
            <person name="Tritt A."/>
            <person name="Yoshinaga Y."/>
            <person name="Zwiers L.-H."/>
            <person name="Turgeon B."/>
            <person name="Goodwin S."/>
            <person name="Spatafora J."/>
            <person name="Crous P."/>
            <person name="Grigoriev I."/>
        </authorList>
    </citation>
    <scope>NUCLEOTIDE SEQUENCE</scope>
    <source>
        <strain evidence="7">CBS 107.79</strain>
    </source>
</reference>
<feature type="domain" description="FAD-binding" evidence="6">
    <location>
        <begin position="2"/>
        <end position="353"/>
    </location>
</feature>
<evidence type="ECO:0000256" key="2">
    <source>
        <dbReference type="ARBA" id="ARBA00022630"/>
    </source>
</evidence>